<sequence>MKVHNSLRACRTAQGLTQAALAERVGVSRKTINTVENSVFMPSVGLALTLARSLGVMVEDLFTLAPDEPEKP</sequence>
<dbReference type="CDD" id="cd00093">
    <property type="entry name" value="HTH_XRE"/>
    <property type="match status" value="1"/>
</dbReference>
<dbReference type="RefSeq" id="WP_010514295.1">
    <property type="nucleotide sequence ID" value="NZ_BANJ01000045.1"/>
</dbReference>
<keyword evidence="1" id="KW-0238">DNA-binding</keyword>
<dbReference type="EMBL" id="BANJ01000045">
    <property type="protein sequence ID" value="GAO00336.1"/>
    <property type="molecule type" value="Genomic_DNA"/>
</dbReference>
<dbReference type="PANTHER" id="PTHR46558">
    <property type="entry name" value="TRACRIPTIONAL REGULATORY PROTEIN-RELATED-RELATED"/>
    <property type="match status" value="1"/>
</dbReference>
<evidence type="ECO:0000313" key="3">
    <source>
        <dbReference type="EMBL" id="GAO00336.1"/>
    </source>
</evidence>
<evidence type="ECO:0000256" key="1">
    <source>
        <dbReference type="ARBA" id="ARBA00023125"/>
    </source>
</evidence>
<comment type="caution">
    <text evidence="3">The sequence shown here is derived from an EMBL/GenBank/DDBJ whole genome shotgun (WGS) entry which is preliminary data.</text>
</comment>
<organism evidence="3 4">
    <name type="scientific">Komagataeibacter xylinus NBRC 13693</name>
    <dbReference type="NCBI Taxonomy" id="1234668"/>
    <lineage>
        <taxon>Bacteria</taxon>
        <taxon>Pseudomonadati</taxon>
        <taxon>Pseudomonadota</taxon>
        <taxon>Alphaproteobacteria</taxon>
        <taxon>Acetobacterales</taxon>
        <taxon>Acetobacteraceae</taxon>
        <taxon>Komagataeibacter</taxon>
    </lineage>
</organism>
<dbReference type="GeneID" id="79188120"/>
<dbReference type="AlphaFoldDB" id="A0A0D6QBJ3"/>
<dbReference type="Gene3D" id="1.10.260.40">
    <property type="entry name" value="lambda repressor-like DNA-binding domains"/>
    <property type="match status" value="1"/>
</dbReference>
<dbReference type="InterPro" id="IPR001387">
    <property type="entry name" value="Cro/C1-type_HTH"/>
</dbReference>
<dbReference type="Pfam" id="PF01381">
    <property type="entry name" value="HTH_3"/>
    <property type="match status" value="1"/>
</dbReference>
<name>A0A0D6QBJ3_KOMXY</name>
<evidence type="ECO:0000313" key="4">
    <source>
        <dbReference type="Proteomes" id="UP000032683"/>
    </source>
</evidence>
<dbReference type="GO" id="GO:0003677">
    <property type="term" value="F:DNA binding"/>
    <property type="evidence" value="ECO:0007669"/>
    <property type="project" value="UniProtKB-KW"/>
</dbReference>
<proteinExistence type="predicted"/>
<dbReference type="Proteomes" id="UP000032683">
    <property type="component" value="Unassembled WGS sequence"/>
</dbReference>
<evidence type="ECO:0000259" key="2">
    <source>
        <dbReference type="PROSITE" id="PS50943"/>
    </source>
</evidence>
<dbReference type="SMART" id="SM00530">
    <property type="entry name" value="HTH_XRE"/>
    <property type="match status" value="1"/>
</dbReference>
<feature type="domain" description="HTH cro/C1-type" evidence="2">
    <location>
        <begin position="7"/>
        <end position="61"/>
    </location>
</feature>
<protein>
    <submittedName>
        <fullName evidence="3">Transcriptional regulator XRE</fullName>
    </submittedName>
</protein>
<reference evidence="3 4" key="1">
    <citation type="submission" date="2012-11" db="EMBL/GenBank/DDBJ databases">
        <title>Whole genome sequence of Gluconacetobacter xylinus NBRC 13693.</title>
        <authorList>
            <person name="Azuma Y."/>
            <person name="Higashiura N."/>
            <person name="Hirakawa H."/>
            <person name="Matsushita K."/>
        </authorList>
    </citation>
    <scope>NUCLEOTIDE SEQUENCE [LARGE SCALE GENOMIC DNA]</scope>
    <source>
        <strain evidence="3 4">NBRC 13693</strain>
    </source>
</reference>
<dbReference type="InterPro" id="IPR010982">
    <property type="entry name" value="Lambda_DNA-bd_dom_sf"/>
</dbReference>
<gene>
    <name evidence="3" type="ORF">Gxy13693_045_060</name>
</gene>
<dbReference type="PANTHER" id="PTHR46558:SF4">
    <property type="entry name" value="DNA-BIDING PHAGE PROTEIN"/>
    <property type="match status" value="1"/>
</dbReference>
<dbReference type="SUPFAM" id="SSF47413">
    <property type="entry name" value="lambda repressor-like DNA-binding domains"/>
    <property type="match status" value="1"/>
</dbReference>
<dbReference type="PROSITE" id="PS50943">
    <property type="entry name" value="HTH_CROC1"/>
    <property type="match status" value="1"/>
</dbReference>
<accession>A0A0D6QBJ3</accession>